<name>A0A4P6UH68_9BURK</name>
<dbReference type="AlphaFoldDB" id="A0A4P6UH68"/>
<dbReference type="RefSeq" id="WP_131277485.1">
    <property type="nucleotide sequence ID" value="NZ_CP031395.1"/>
</dbReference>
<evidence type="ECO:0000256" key="6">
    <source>
        <dbReference type="ARBA" id="ARBA00023136"/>
    </source>
</evidence>
<evidence type="ECO:0000256" key="4">
    <source>
        <dbReference type="ARBA" id="ARBA00022692"/>
    </source>
</evidence>
<dbReference type="OrthoDB" id="9807187at2"/>
<protein>
    <submittedName>
        <fullName evidence="7">Na+/H+ antiporter subunit E</fullName>
    </submittedName>
</protein>
<dbReference type="NCBIfam" id="NF006520">
    <property type="entry name" value="PRK08965.1-4"/>
    <property type="match status" value="1"/>
</dbReference>
<dbReference type="Proteomes" id="UP000292939">
    <property type="component" value="Chromosome"/>
</dbReference>
<accession>A0A4P6UH68</accession>
<dbReference type="KEGG" id="hgr:DW355_01650"/>
<dbReference type="PIRSF" id="PIRSF019239">
    <property type="entry name" value="MrpE"/>
    <property type="match status" value="1"/>
</dbReference>
<dbReference type="EMBL" id="CP031395">
    <property type="protein sequence ID" value="QBK03644.1"/>
    <property type="molecule type" value="Genomic_DNA"/>
</dbReference>
<dbReference type="PANTHER" id="PTHR34584:SF1">
    <property type="entry name" value="NA(+)_H(+) ANTIPORTER SUBUNIT E1"/>
    <property type="match status" value="1"/>
</dbReference>
<comment type="subcellular location">
    <subcellularLocation>
        <location evidence="1">Cell membrane</location>
        <topology evidence="1">Multi-pass membrane protein</topology>
    </subcellularLocation>
</comment>
<evidence type="ECO:0000313" key="8">
    <source>
        <dbReference type="Proteomes" id="UP000292939"/>
    </source>
</evidence>
<comment type="similarity">
    <text evidence="2">Belongs to the CPA3 antiporters (TC 2.A.63) subunit E family.</text>
</comment>
<dbReference type="GO" id="GO:0008324">
    <property type="term" value="F:monoatomic cation transmembrane transporter activity"/>
    <property type="evidence" value="ECO:0007669"/>
    <property type="project" value="InterPro"/>
</dbReference>
<evidence type="ECO:0000256" key="1">
    <source>
        <dbReference type="ARBA" id="ARBA00004651"/>
    </source>
</evidence>
<evidence type="ECO:0000313" key="7">
    <source>
        <dbReference type="EMBL" id="QBK03644.1"/>
    </source>
</evidence>
<keyword evidence="4" id="KW-0812">Transmembrane</keyword>
<keyword evidence="5" id="KW-1133">Transmembrane helix</keyword>
<gene>
    <name evidence="7" type="ORF">DW355_01650</name>
</gene>
<dbReference type="InterPro" id="IPR002758">
    <property type="entry name" value="Cation_antiport_E"/>
</dbReference>
<dbReference type="GO" id="GO:0005886">
    <property type="term" value="C:plasma membrane"/>
    <property type="evidence" value="ECO:0007669"/>
    <property type="project" value="UniProtKB-SubCell"/>
</dbReference>
<sequence>MKRWLPAPLLSVGLLALWLMLNRSLSPGNLLLGVVVAVVLPVLAAPLRPPGPVVRRPLRLLLLVLRVGGDVVLSGIEVVRGVLRARRAPPASRFVVVPLDLRNDHALAALAMITAVIPGTVWCELAPDRSRLLLHVFDLPGDEAVFIDHYKTRYERPLLEILP</sequence>
<proteinExistence type="inferred from homology"/>
<reference evidence="7 8" key="1">
    <citation type="submission" date="2018-07" db="EMBL/GenBank/DDBJ databases">
        <title>Exploring interactions and the metabolic potential of the ultra-small soil bacteria Hylemonella gracilis.</title>
        <authorList>
            <person name="Tyc O."/>
            <person name="Kulkarni P."/>
            <person name="Gawehns F."/>
            <person name="Hundscheid M."/>
            <person name="Zweers H."/>
            <person name="Garbeva P."/>
        </authorList>
    </citation>
    <scope>NUCLEOTIDE SEQUENCE [LARGE SCALE GENOMIC DNA]</scope>
    <source>
        <strain evidence="7 8">NS1</strain>
    </source>
</reference>
<dbReference type="PANTHER" id="PTHR34584">
    <property type="entry name" value="NA(+)/H(+) ANTIPORTER SUBUNIT E1"/>
    <property type="match status" value="1"/>
</dbReference>
<dbReference type="Pfam" id="PF01899">
    <property type="entry name" value="MNHE"/>
    <property type="match status" value="1"/>
</dbReference>
<keyword evidence="3" id="KW-1003">Cell membrane</keyword>
<evidence type="ECO:0000256" key="5">
    <source>
        <dbReference type="ARBA" id="ARBA00022989"/>
    </source>
</evidence>
<evidence type="ECO:0000256" key="2">
    <source>
        <dbReference type="ARBA" id="ARBA00006228"/>
    </source>
</evidence>
<evidence type="ECO:0000256" key="3">
    <source>
        <dbReference type="ARBA" id="ARBA00022475"/>
    </source>
</evidence>
<keyword evidence="6" id="KW-0472">Membrane</keyword>
<organism evidence="7 8">
    <name type="scientific">Hylemonella gracilis</name>
    <dbReference type="NCBI Taxonomy" id="80880"/>
    <lineage>
        <taxon>Bacteria</taxon>
        <taxon>Pseudomonadati</taxon>
        <taxon>Pseudomonadota</taxon>
        <taxon>Betaproteobacteria</taxon>
        <taxon>Burkholderiales</taxon>
        <taxon>Comamonadaceae</taxon>
        <taxon>Hylemonella</taxon>
    </lineage>
</organism>